<organism evidence="3 4">
    <name type="scientific">Adlercreutzia shanghongiae</name>
    <dbReference type="NCBI Taxonomy" id="3111773"/>
    <lineage>
        <taxon>Bacteria</taxon>
        <taxon>Bacillati</taxon>
        <taxon>Actinomycetota</taxon>
        <taxon>Coriobacteriia</taxon>
        <taxon>Eggerthellales</taxon>
        <taxon>Eggerthellaceae</taxon>
        <taxon>Adlercreutzia</taxon>
    </lineage>
</organism>
<feature type="signal peptide" evidence="2">
    <location>
        <begin position="1"/>
        <end position="29"/>
    </location>
</feature>
<evidence type="ECO:0000313" key="3">
    <source>
        <dbReference type="EMBL" id="MEC4295854.1"/>
    </source>
</evidence>
<sequence>MKKTVDRREFLAVGTTAALMGAAALTGCAAPAASDEAPSGEDLAATGTEKPGAEMREVTVTAAGDVVNTNAADRLQSTYEGDLKDYFKGRDFVHQIGFYAPDWKAFAQNHHDLFGSGPFYHTTNTFGRLIYRGEEVDCSDLKFEACYGGWGSHTIEVVQQVGDAPTMFTEYNDMEAMGLNHVHVFVEDMEQALEACEVLDIPVITIGYSDLEKSLEKARAAGADEEEVRARASKPAFVVIDMREQFGAMVQLVTEGATAFHDLVIGSMVDWDGETDLFREIGA</sequence>
<dbReference type="InterPro" id="IPR029068">
    <property type="entry name" value="Glyas_Bleomycin-R_OHBP_Dase"/>
</dbReference>
<dbReference type="PROSITE" id="PS51318">
    <property type="entry name" value="TAT"/>
    <property type="match status" value="1"/>
</dbReference>
<dbReference type="EMBL" id="JAYMFH010000018">
    <property type="protein sequence ID" value="MEC4295854.1"/>
    <property type="molecule type" value="Genomic_DNA"/>
</dbReference>
<dbReference type="Gene3D" id="3.10.180.10">
    <property type="entry name" value="2,3-Dihydroxybiphenyl 1,2-Dioxygenase, domain 1"/>
    <property type="match status" value="1"/>
</dbReference>
<proteinExistence type="predicted"/>
<dbReference type="SUPFAM" id="SSF54593">
    <property type="entry name" value="Glyoxalase/Bleomycin resistance protein/Dihydroxybiphenyl dioxygenase"/>
    <property type="match status" value="1"/>
</dbReference>
<dbReference type="Proteomes" id="UP001343724">
    <property type="component" value="Unassembled WGS sequence"/>
</dbReference>
<protein>
    <submittedName>
        <fullName evidence="3">Uncharacterized protein</fullName>
    </submittedName>
</protein>
<feature type="region of interest" description="Disordered" evidence="1">
    <location>
        <begin position="34"/>
        <end position="54"/>
    </location>
</feature>
<keyword evidence="2" id="KW-0732">Signal</keyword>
<reference evidence="3 4" key="1">
    <citation type="submission" date="2024-01" db="EMBL/GenBank/DDBJ databases">
        <title>novel species in genus Adlercreutzia.</title>
        <authorList>
            <person name="Liu X."/>
        </authorList>
    </citation>
    <scope>NUCLEOTIDE SEQUENCE [LARGE SCALE GENOMIC DNA]</scope>
    <source>
        <strain evidence="3 4">R22</strain>
    </source>
</reference>
<accession>A0ABU6J2A2</accession>
<evidence type="ECO:0000256" key="1">
    <source>
        <dbReference type="SAM" id="MobiDB-lite"/>
    </source>
</evidence>
<dbReference type="InterPro" id="IPR006311">
    <property type="entry name" value="TAT_signal"/>
</dbReference>
<dbReference type="RefSeq" id="WP_326441606.1">
    <property type="nucleotide sequence ID" value="NZ_JAYMFH010000018.1"/>
</dbReference>
<name>A0ABU6J2A2_9ACTN</name>
<keyword evidence="4" id="KW-1185">Reference proteome</keyword>
<comment type="caution">
    <text evidence="3">The sequence shown here is derived from an EMBL/GenBank/DDBJ whole genome shotgun (WGS) entry which is preliminary data.</text>
</comment>
<dbReference type="PROSITE" id="PS51257">
    <property type="entry name" value="PROKAR_LIPOPROTEIN"/>
    <property type="match status" value="1"/>
</dbReference>
<evidence type="ECO:0000256" key="2">
    <source>
        <dbReference type="SAM" id="SignalP"/>
    </source>
</evidence>
<feature type="chain" id="PRO_5045412278" evidence="2">
    <location>
        <begin position="30"/>
        <end position="283"/>
    </location>
</feature>
<evidence type="ECO:0000313" key="4">
    <source>
        <dbReference type="Proteomes" id="UP001343724"/>
    </source>
</evidence>
<gene>
    <name evidence="3" type="ORF">VJ920_11115</name>
</gene>